<organism evidence="2 3">
    <name type="scientific">Melipona quadrifasciata</name>
    <dbReference type="NCBI Taxonomy" id="166423"/>
    <lineage>
        <taxon>Eukaryota</taxon>
        <taxon>Metazoa</taxon>
        <taxon>Ecdysozoa</taxon>
        <taxon>Arthropoda</taxon>
        <taxon>Hexapoda</taxon>
        <taxon>Insecta</taxon>
        <taxon>Pterygota</taxon>
        <taxon>Neoptera</taxon>
        <taxon>Endopterygota</taxon>
        <taxon>Hymenoptera</taxon>
        <taxon>Apocrita</taxon>
        <taxon>Aculeata</taxon>
        <taxon>Apoidea</taxon>
        <taxon>Anthophila</taxon>
        <taxon>Apidae</taxon>
        <taxon>Melipona</taxon>
    </lineage>
</organism>
<feature type="compositionally biased region" description="Polar residues" evidence="1">
    <location>
        <begin position="149"/>
        <end position="159"/>
    </location>
</feature>
<gene>
    <name evidence="2" type="ORF">WN51_01471</name>
</gene>
<evidence type="ECO:0000256" key="1">
    <source>
        <dbReference type="SAM" id="MobiDB-lite"/>
    </source>
</evidence>
<dbReference type="EMBL" id="KQ435821">
    <property type="protein sequence ID" value="KOX72372.1"/>
    <property type="molecule type" value="Genomic_DNA"/>
</dbReference>
<sequence>MNVSQRPASFTPEGFAKADHKFEYIMQQQPGSSPRRVIFICQYGAKQGVSLSRKLEGQFWKHEILKLPRRWRQVIEENAVCSTAQVHYEGICSPPLDVAPEEHNCIDHGFAAQIRENTLASRPTRSKSSERLSRPVEPSSYTYPDRSDSSSAVSPQWTS</sequence>
<dbReference type="Proteomes" id="UP000053105">
    <property type="component" value="Unassembled WGS sequence"/>
</dbReference>
<proteinExistence type="predicted"/>
<dbReference type="OrthoDB" id="10652909at2759"/>
<accession>A0A0N0BF02</accession>
<name>A0A0N0BF02_9HYME</name>
<keyword evidence="3" id="KW-1185">Reference proteome</keyword>
<reference evidence="2 3" key="1">
    <citation type="submission" date="2015-07" db="EMBL/GenBank/DDBJ databases">
        <title>The genome of Melipona quadrifasciata.</title>
        <authorList>
            <person name="Pan H."/>
            <person name="Kapheim K."/>
        </authorList>
    </citation>
    <scope>NUCLEOTIDE SEQUENCE [LARGE SCALE GENOMIC DNA]</scope>
    <source>
        <strain evidence="2">0111107301</strain>
        <tissue evidence="2">Whole body</tissue>
    </source>
</reference>
<feature type="region of interest" description="Disordered" evidence="1">
    <location>
        <begin position="117"/>
        <end position="159"/>
    </location>
</feature>
<evidence type="ECO:0000313" key="2">
    <source>
        <dbReference type="EMBL" id="KOX72372.1"/>
    </source>
</evidence>
<dbReference type="AlphaFoldDB" id="A0A0N0BF02"/>
<protein>
    <submittedName>
        <fullName evidence="2">Uncharacterized protein</fullName>
    </submittedName>
</protein>
<evidence type="ECO:0000313" key="3">
    <source>
        <dbReference type="Proteomes" id="UP000053105"/>
    </source>
</evidence>